<gene>
    <name evidence="8" type="primary">NOC4</name>
    <name evidence="8" type="ORF">Q9L58_000168</name>
</gene>
<dbReference type="SUPFAM" id="SSF48371">
    <property type="entry name" value="ARM repeat"/>
    <property type="match status" value="1"/>
</dbReference>
<evidence type="ECO:0000313" key="9">
    <source>
        <dbReference type="Proteomes" id="UP001447188"/>
    </source>
</evidence>
<dbReference type="InterPro" id="IPR027193">
    <property type="entry name" value="Noc4"/>
</dbReference>
<comment type="subcellular location">
    <subcellularLocation>
        <location evidence="1">Nucleus membrane</location>
        <topology evidence="1">Multi-pass membrane protein</topology>
    </subcellularLocation>
</comment>
<dbReference type="Proteomes" id="UP001447188">
    <property type="component" value="Unassembled WGS sequence"/>
</dbReference>
<comment type="similarity">
    <text evidence="2">Belongs to the CBF/MAK21 family.</text>
</comment>
<dbReference type="Pfam" id="PF03914">
    <property type="entry name" value="CBF"/>
    <property type="match status" value="1"/>
</dbReference>
<keyword evidence="6" id="KW-0472">Membrane</keyword>
<feature type="region of interest" description="Disordered" evidence="5">
    <location>
        <begin position="1"/>
        <end position="41"/>
    </location>
</feature>
<feature type="compositionally biased region" description="Basic and acidic residues" evidence="5">
    <location>
        <begin position="21"/>
        <end position="31"/>
    </location>
</feature>
<dbReference type="PANTHER" id="PTHR12455">
    <property type="entry name" value="NUCLEOLAR COMPLEX PROTEIN 4"/>
    <property type="match status" value="1"/>
</dbReference>
<keyword evidence="4 6" id="KW-1133">Transmembrane helix</keyword>
<proteinExistence type="inferred from homology"/>
<feature type="transmembrane region" description="Helical" evidence="6">
    <location>
        <begin position="327"/>
        <end position="347"/>
    </location>
</feature>
<evidence type="ECO:0000256" key="1">
    <source>
        <dbReference type="ARBA" id="ARBA00004232"/>
    </source>
</evidence>
<protein>
    <submittedName>
        <fullName evidence="8">Maturation and nuclear export of 40S ribosomal subunits interacting protein</fullName>
    </submittedName>
</protein>
<feature type="transmembrane region" description="Helical" evidence="6">
    <location>
        <begin position="405"/>
        <end position="425"/>
    </location>
</feature>
<feature type="domain" description="CCAAT-binding factor" evidence="7">
    <location>
        <begin position="335"/>
        <end position="491"/>
    </location>
</feature>
<evidence type="ECO:0000256" key="5">
    <source>
        <dbReference type="SAM" id="MobiDB-lite"/>
    </source>
</evidence>
<reference evidence="8 9" key="1">
    <citation type="submission" date="2024-02" db="EMBL/GenBank/DDBJ databases">
        <title>Discinaceae phylogenomics.</title>
        <authorList>
            <person name="Dirks A.C."/>
            <person name="James T.Y."/>
        </authorList>
    </citation>
    <scope>NUCLEOTIDE SEQUENCE [LARGE SCALE GENOMIC DNA]</scope>
    <source>
        <strain evidence="8 9">ACD0624</strain>
    </source>
</reference>
<evidence type="ECO:0000256" key="6">
    <source>
        <dbReference type="SAM" id="Phobius"/>
    </source>
</evidence>
<evidence type="ECO:0000256" key="4">
    <source>
        <dbReference type="ARBA" id="ARBA00022989"/>
    </source>
</evidence>
<organism evidence="8 9">
    <name type="scientific">Discina gigas</name>
    <dbReference type="NCBI Taxonomy" id="1032678"/>
    <lineage>
        <taxon>Eukaryota</taxon>
        <taxon>Fungi</taxon>
        <taxon>Dikarya</taxon>
        <taxon>Ascomycota</taxon>
        <taxon>Pezizomycotina</taxon>
        <taxon>Pezizomycetes</taxon>
        <taxon>Pezizales</taxon>
        <taxon>Discinaceae</taxon>
        <taxon>Discina</taxon>
    </lineage>
</organism>
<evidence type="ECO:0000313" key="8">
    <source>
        <dbReference type="EMBL" id="KAL0640861.1"/>
    </source>
</evidence>
<evidence type="ECO:0000259" key="7">
    <source>
        <dbReference type="Pfam" id="PF03914"/>
    </source>
</evidence>
<evidence type="ECO:0000256" key="3">
    <source>
        <dbReference type="ARBA" id="ARBA00022692"/>
    </source>
</evidence>
<keyword evidence="9" id="KW-1185">Reference proteome</keyword>
<evidence type="ECO:0000256" key="2">
    <source>
        <dbReference type="ARBA" id="ARBA00007797"/>
    </source>
</evidence>
<feature type="transmembrane region" description="Helical" evidence="6">
    <location>
        <begin position="380"/>
        <end position="399"/>
    </location>
</feature>
<keyword evidence="3 6" id="KW-0812">Transmembrane</keyword>
<sequence length="563" mass="62664">MPAQLITVDSKSVSKKRKRTGAVEKSRKDGSNKAAKPASSAPSAEEVLELEAAIVESPQNYNKIVVLLECVQNSPGNPELAVTSSVSLCRAFCRLMVKGSLSRRKTDDEAQATIVVWLRDRYKDYTRALCGLLNHQDPAVQTAALALLMRLVREDAAHLKPVGDELYFPHALFGKAVKALVYAEELDESVKDEFVTKYLNQHDDIRYSFYIAVSSLASEAPLSASTLSHFTDTALSLMVALDRPPTAEADLLDSNYAIGDPPSSSRKSKAAILQKPAHRKLLQETWLSLLRLPLSPPNTKSLLLTMSSRIAPTFLRPTLLMDFLVDAYAAGGTTALLALNGLFYLIATKNLDYPNFYPALYALLTRDVLHVRYRSRFFRLLETFLGSTHLPAALIASFIKRLARLSLSAPPSAVVVIVPFVYNLLKKHPSCTFMVHRAGTGEDRERWRKTGLLDCFDAGEVDPMKTGALESCLWELEMGMTHWQPNVATIARIVGEQFTKERYGIEDFLDHSYASMFNAEIQKSIKKPPVVEFDIPKKIFFGTEVEEDALAQENTLLSLWSFE</sequence>
<dbReference type="InterPro" id="IPR005612">
    <property type="entry name" value="CCAAT-binding_factor"/>
</dbReference>
<name>A0ABR3GY37_9PEZI</name>
<dbReference type="InterPro" id="IPR016024">
    <property type="entry name" value="ARM-type_fold"/>
</dbReference>
<dbReference type="EMBL" id="JBBBZM010000001">
    <property type="protein sequence ID" value="KAL0640861.1"/>
    <property type="molecule type" value="Genomic_DNA"/>
</dbReference>
<dbReference type="PANTHER" id="PTHR12455:SF0">
    <property type="entry name" value="NUCLEOLAR COMPLEX PROTEIN 4 HOMOLOG"/>
    <property type="match status" value="1"/>
</dbReference>
<accession>A0ABR3GY37</accession>
<comment type="caution">
    <text evidence="8">The sequence shown here is derived from an EMBL/GenBank/DDBJ whole genome shotgun (WGS) entry which is preliminary data.</text>
</comment>